<accession>A0ABQ2ASX7</accession>
<name>A0ABQ2ASX7_9MICC</name>
<dbReference type="RefSeq" id="WP_188571607.1">
    <property type="nucleotide sequence ID" value="NZ_BMFW01000008.1"/>
</dbReference>
<comment type="caution">
    <text evidence="2">The sequence shown here is derived from an EMBL/GenBank/DDBJ whole genome shotgun (WGS) entry which is preliminary data.</text>
</comment>
<feature type="compositionally biased region" description="Low complexity" evidence="1">
    <location>
        <begin position="109"/>
        <end position="131"/>
    </location>
</feature>
<evidence type="ECO:0000256" key="1">
    <source>
        <dbReference type="SAM" id="MobiDB-lite"/>
    </source>
</evidence>
<feature type="region of interest" description="Disordered" evidence="1">
    <location>
        <begin position="1"/>
        <end position="131"/>
    </location>
</feature>
<feature type="compositionally biased region" description="Low complexity" evidence="1">
    <location>
        <begin position="47"/>
        <end position="59"/>
    </location>
</feature>
<reference evidence="3" key="1">
    <citation type="journal article" date="2019" name="Int. J. Syst. Evol. Microbiol.">
        <title>The Global Catalogue of Microorganisms (GCM) 10K type strain sequencing project: providing services to taxonomists for standard genome sequencing and annotation.</title>
        <authorList>
            <consortium name="The Broad Institute Genomics Platform"/>
            <consortium name="The Broad Institute Genome Sequencing Center for Infectious Disease"/>
            <person name="Wu L."/>
            <person name="Ma J."/>
        </authorList>
    </citation>
    <scope>NUCLEOTIDE SEQUENCE [LARGE SCALE GENOMIC DNA]</scope>
    <source>
        <strain evidence="3">CGMCC 1.12778</strain>
    </source>
</reference>
<gene>
    <name evidence="2" type="ORF">GCM10007170_21630</name>
</gene>
<evidence type="ECO:0000313" key="3">
    <source>
        <dbReference type="Proteomes" id="UP000643279"/>
    </source>
</evidence>
<dbReference type="EMBL" id="BMFW01000008">
    <property type="protein sequence ID" value="GGH95638.1"/>
    <property type="molecule type" value="Genomic_DNA"/>
</dbReference>
<keyword evidence="3" id="KW-1185">Reference proteome</keyword>
<evidence type="ECO:0000313" key="2">
    <source>
        <dbReference type="EMBL" id="GGH95638.1"/>
    </source>
</evidence>
<organism evidence="2 3">
    <name type="scientific">Arthrobacter liuii</name>
    <dbReference type="NCBI Taxonomy" id="1476996"/>
    <lineage>
        <taxon>Bacteria</taxon>
        <taxon>Bacillati</taxon>
        <taxon>Actinomycetota</taxon>
        <taxon>Actinomycetes</taxon>
        <taxon>Micrococcales</taxon>
        <taxon>Micrococcaceae</taxon>
        <taxon>Arthrobacter</taxon>
    </lineage>
</organism>
<sequence length="131" mass="12133">MPQAADAVRAPMAKPEGETADAATASARPVNRIPHGNGLACDSRTKPAAGTPLPAGAGPQDAPTGGPSDALPGTPGAATGGSSPSGGNGSATPARLGAYNLQIPGGGIAAVQGGPPAAPAPVSSDPGSSPD</sequence>
<dbReference type="Proteomes" id="UP000643279">
    <property type="component" value="Unassembled WGS sequence"/>
</dbReference>
<proteinExistence type="predicted"/>
<protein>
    <submittedName>
        <fullName evidence="2">Uncharacterized protein</fullName>
    </submittedName>
</protein>
<feature type="compositionally biased region" description="Low complexity" evidence="1">
    <location>
        <begin position="72"/>
        <end position="82"/>
    </location>
</feature>